<dbReference type="KEGG" id="spri:SPRI_0695"/>
<gene>
    <name evidence="1" type="ORF">SPRI_0695</name>
</gene>
<evidence type="ECO:0000313" key="2">
    <source>
        <dbReference type="Proteomes" id="UP000060513"/>
    </source>
</evidence>
<name>A0A0M4D723_STRPR</name>
<dbReference type="GeneID" id="97238691"/>
<dbReference type="InterPro" id="IPR011032">
    <property type="entry name" value="GroES-like_sf"/>
</dbReference>
<dbReference type="EMBL" id="CP011340">
    <property type="protein sequence ID" value="ALC19001.1"/>
    <property type="molecule type" value="Genomic_DNA"/>
</dbReference>
<dbReference type="Gene3D" id="3.40.50.720">
    <property type="entry name" value="NAD(P)-binding Rossmann-like Domain"/>
    <property type="match status" value="1"/>
</dbReference>
<dbReference type="STRING" id="38300.SPRI_0695"/>
<organism evidence="1">
    <name type="scientific">Streptomyces pristinaespiralis</name>
    <dbReference type="NCBI Taxonomy" id="38300"/>
    <lineage>
        <taxon>Bacteria</taxon>
        <taxon>Bacillati</taxon>
        <taxon>Actinomycetota</taxon>
        <taxon>Actinomycetes</taxon>
        <taxon>Kitasatosporales</taxon>
        <taxon>Streptomycetaceae</taxon>
        <taxon>Streptomyces</taxon>
    </lineage>
</organism>
<dbReference type="Gene3D" id="3.90.180.10">
    <property type="entry name" value="Medium-chain alcohol dehydrogenases, catalytic domain"/>
    <property type="match status" value="1"/>
</dbReference>
<dbReference type="Proteomes" id="UP000060513">
    <property type="component" value="Chromosome"/>
</dbReference>
<reference evidence="1 2" key="1">
    <citation type="submission" date="2015-08" db="EMBL/GenBank/DDBJ databases">
        <title>Genome sequence of the pristinamycin over-producing bacterium Streptomyces pristinaespiralis HCCB10218.</title>
        <authorList>
            <person name="Tian J."/>
            <person name="Yang J."/>
            <person name="Li L."/>
            <person name="Ruan L."/>
            <person name="Wei W."/>
            <person name="Zheng G."/>
            <person name="Wei Z."/>
            <person name="Yang S."/>
            <person name="Ge M."/>
            <person name="Jiang W."/>
            <person name="Lu Y."/>
        </authorList>
    </citation>
    <scope>NUCLEOTIDE SEQUENCE [LARGE SCALE GENOMIC DNA]</scope>
    <source>
        <strain evidence="1 2">HCCB 10218</strain>
    </source>
</reference>
<protein>
    <submittedName>
        <fullName evidence="1">Alcohol dehydrogenase</fullName>
    </submittedName>
</protein>
<dbReference type="SUPFAM" id="SSF50129">
    <property type="entry name" value="GroES-like"/>
    <property type="match status" value="1"/>
</dbReference>
<sequence>MAVLLGIPVSDVSVDLNEILLYQRHYRGSLGATVPDTDFPLFMEWVREGKFPLEKLVTNRYSLDQIEEARVALEEGQILGRAIIEF</sequence>
<proteinExistence type="predicted"/>
<dbReference type="AlphaFoldDB" id="A0A0M4D723"/>
<evidence type="ECO:0000313" key="1">
    <source>
        <dbReference type="EMBL" id="ALC19001.1"/>
    </source>
</evidence>
<accession>A0A0M4D723</accession>
<dbReference type="RefSeq" id="WP_050791401.1">
    <property type="nucleotide sequence ID" value="NZ_CP011340.1"/>
</dbReference>